<dbReference type="Proteomes" id="UP000198305">
    <property type="component" value="Unassembled WGS sequence"/>
</dbReference>
<reference evidence="10" key="1">
    <citation type="submission" date="2017-06" db="EMBL/GenBank/DDBJ databases">
        <authorList>
            <person name="Varghese N."/>
            <person name="Submissions S."/>
        </authorList>
    </citation>
    <scope>NUCLEOTIDE SEQUENCE [LARGE SCALE GENOMIC DNA]</scope>
    <source>
        <strain evidence="10">Ca-68</strain>
    </source>
</reference>
<evidence type="ECO:0000313" key="9">
    <source>
        <dbReference type="EMBL" id="SNR65506.1"/>
    </source>
</evidence>
<dbReference type="InterPro" id="IPR002938">
    <property type="entry name" value="FAD-bd"/>
</dbReference>
<dbReference type="AlphaFoldDB" id="A0A238Y2J2"/>
<dbReference type="GO" id="GO:0016705">
    <property type="term" value="F:oxidoreductase activity, acting on paired donors, with incorporation or reduction of molecular oxygen"/>
    <property type="evidence" value="ECO:0007669"/>
    <property type="project" value="InterPro"/>
</dbReference>
<dbReference type="PROSITE" id="PS01304">
    <property type="entry name" value="UBIH"/>
    <property type="match status" value="1"/>
</dbReference>
<proteinExistence type="inferred from homology"/>
<evidence type="ECO:0000256" key="7">
    <source>
        <dbReference type="ARBA" id="ARBA00023033"/>
    </source>
</evidence>
<dbReference type="RefSeq" id="WP_089374533.1">
    <property type="nucleotide sequence ID" value="NZ_FZOA01000001.1"/>
</dbReference>
<dbReference type="InterPro" id="IPR051205">
    <property type="entry name" value="UbiH/COQ6_monooxygenase"/>
</dbReference>
<dbReference type="NCBIfam" id="TIGR01988">
    <property type="entry name" value="Ubi-OHases"/>
    <property type="match status" value="1"/>
</dbReference>
<keyword evidence="5" id="KW-0274">FAD</keyword>
<dbReference type="InterPro" id="IPR018168">
    <property type="entry name" value="Ubi_Hdrlase_CS"/>
</dbReference>
<dbReference type="InterPro" id="IPR036188">
    <property type="entry name" value="FAD/NAD-bd_sf"/>
</dbReference>
<comment type="pathway">
    <text evidence="2">Cofactor biosynthesis; ubiquinone biosynthesis.</text>
</comment>
<dbReference type="Gene3D" id="3.50.50.60">
    <property type="entry name" value="FAD/NAD(P)-binding domain"/>
    <property type="match status" value="2"/>
</dbReference>
<evidence type="ECO:0000256" key="3">
    <source>
        <dbReference type="ARBA" id="ARBA00005349"/>
    </source>
</evidence>
<evidence type="ECO:0000256" key="2">
    <source>
        <dbReference type="ARBA" id="ARBA00004749"/>
    </source>
</evidence>
<dbReference type="UniPathway" id="UPA00232"/>
<dbReference type="SUPFAM" id="SSF51905">
    <property type="entry name" value="FAD/NAD(P)-binding domain"/>
    <property type="match status" value="1"/>
</dbReference>
<dbReference type="Pfam" id="PF01494">
    <property type="entry name" value="FAD_binding_3"/>
    <property type="match status" value="1"/>
</dbReference>
<organism evidence="9 10">
    <name type="scientific">Methylobacillus rhizosphaerae</name>
    <dbReference type="NCBI Taxonomy" id="551994"/>
    <lineage>
        <taxon>Bacteria</taxon>
        <taxon>Pseudomonadati</taxon>
        <taxon>Pseudomonadota</taxon>
        <taxon>Betaproteobacteria</taxon>
        <taxon>Nitrosomonadales</taxon>
        <taxon>Methylophilaceae</taxon>
        <taxon>Methylobacillus</taxon>
    </lineage>
</organism>
<keyword evidence="4" id="KW-0285">Flavoprotein</keyword>
<comment type="cofactor">
    <cofactor evidence="1">
        <name>FAD</name>
        <dbReference type="ChEBI" id="CHEBI:57692"/>
    </cofactor>
</comment>
<keyword evidence="7" id="KW-0503">Monooxygenase</keyword>
<accession>A0A238Y2J2</accession>
<dbReference type="PANTHER" id="PTHR43876">
    <property type="entry name" value="UBIQUINONE BIOSYNTHESIS MONOOXYGENASE COQ6, MITOCHONDRIAL"/>
    <property type="match status" value="1"/>
</dbReference>
<evidence type="ECO:0000313" key="10">
    <source>
        <dbReference type="Proteomes" id="UP000198305"/>
    </source>
</evidence>
<evidence type="ECO:0000256" key="1">
    <source>
        <dbReference type="ARBA" id="ARBA00001974"/>
    </source>
</evidence>
<evidence type="ECO:0000259" key="8">
    <source>
        <dbReference type="Pfam" id="PF01494"/>
    </source>
</evidence>
<dbReference type="GO" id="GO:0006744">
    <property type="term" value="P:ubiquinone biosynthetic process"/>
    <property type="evidence" value="ECO:0007669"/>
    <property type="project" value="UniProtKB-UniPathway"/>
</dbReference>
<dbReference type="GO" id="GO:0071949">
    <property type="term" value="F:FAD binding"/>
    <property type="evidence" value="ECO:0007669"/>
    <property type="project" value="InterPro"/>
</dbReference>
<dbReference type="PANTHER" id="PTHR43876:SF7">
    <property type="entry name" value="UBIQUINONE BIOSYNTHESIS MONOOXYGENASE COQ6, MITOCHONDRIAL"/>
    <property type="match status" value="1"/>
</dbReference>
<evidence type="ECO:0000256" key="4">
    <source>
        <dbReference type="ARBA" id="ARBA00022630"/>
    </source>
</evidence>
<name>A0A238Y2J2_9PROT</name>
<keyword evidence="10" id="KW-1185">Reference proteome</keyword>
<dbReference type="InterPro" id="IPR010971">
    <property type="entry name" value="UbiH/COQ6"/>
</dbReference>
<dbReference type="OrthoDB" id="9769565at2"/>
<comment type="similarity">
    <text evidence="3">Belongs to the UbiH/COQ6 family.</text>
</comment>
<evidence type="ECO:0000256" key="5">
    <source>
        <dbReference type="ARBA" id="ARBA00022827"/>
    </source>
</evidence>
<feature type="domain" description="FAD-binding" evidence="8">
    <location>
        <begin position="7"/>
        <end position="338"/>
    </location>
</feature>
<dbReference type="EMBL" id="FZOA01000001">
    <property type="protein sequence ID" value="SNR65506.1"/>
    <property type="molecule type" value="Genomic_DNA"/>
</dbReference>
<dbReference type="PRINTS" id="PR00420">
    <property type="entry name" value="RNGMNOXGNASE"/>
</dbReference>
<evidence type="ECO:0000256" key="6">
    <source>
        <dbReference type="ARBA" id="ARBA00023002"/>
    </source>
</evidence>
<sequence>MSEALEHDILIVGGGPVGATLALALQYKGYNVTMLEARAKGAAHHDQRALALSYGSILILEKLGLWSELEPKATAIKTIHVSQRGSLGRSLLKAEEHGQSALGYVLAYGDLSAALDRALQQFPDIHVHYEAEALAIRPGNEAAHVEYRYQDEVHACRSRMAVLADGGRSLADIPGLQRETKQYGHDALVSKVKCELPHGNIAYERFTPAGPVALLPNGERDFSLVWTGKTEEVQTLLALDDEQFLEALHTHFGDRLGRFLEIGKRLSFPLKLSYLKPVTAPHLAVIGNAAQTMHPVAGQGFNVGMRDAWELAQLLAATPVADWGGDGMLRTYQAARKADTRGGLMFTDFLVNVFSNDIVGLRKVRALGLGLLDIVPFAKKRLVGKMSFGPKG</sequence>
<dbReference type="GO" id="GO:0004497">
    <property type="term" value="F:monooxygenase activity"/>
    <property type="evidence" value="ECO:0007669"/>
    <property type="project" value="UniProtKB-KW"/>
</dbReference>
<gene>
    <name evidence="9" type="ORF">SAMN05192560_0401</name>
</gene>
<protein>
    <submittedName>
        <fullName evidence="9">2-octaprenyl-6-methoxyphenol hydroxylase /2-octaprenyl-3-methyl-6-methoxy-1,4-benzoquinol hydroxylase</fullName>
    </submittedName>
</protein>
<keyword evidence="6" id="KW-0560">Oxidoreductase</keyword>